<evidence type="ECO:0000313" key="3">
    <source>
        <dbReference type="Proteomes" id="UP000604046"/>
    </source>
</evidence>
<proteinExistence type="predicted"/>
<keyword evidence="3" id="KW-1185">Reference proteome</keyword>
<evidence type="ECO:0000256" key="1">
    <source>
        <dbReference type="SAM" id="MobiDB-lite"/>
    </source>
</evidence>
<protein>
    <submittedName>
        <fullName evidence="2">Uncharacterized protein</fullName>
    </submittedName>
</protein>
<dbReference type="Proteomes" id="UP000604046">
    <property type="component" value="Unassembled WGS sequence"/>
</dbReference>
<feature type="compositionally biased region" description="Low complexity" evidence="1">
    <location>
        <begin position="24"/>
        <end position="57"/>
    </location>
</feature>
<organism evidence="2 3">
    <name type="scientific">Symbiodinium natans</name>
    <dbReference type="NCBI Taxonomy" id="878477"/>
    <lineage>
        <taxon>Eukaryota</taxon>
        <taxon>Sar</taxon>
        <taxon>Alveolata</taxon>
        <taxon>Dinophyceae</taxon>
        <taxon>Suessiales</taxon>
        <taxon>Symbiodiniaceae</taxon>
        <taxon>Symbiodinium</taxon>
    </lineage>
</organism>
<feature type="region of interest" description="Disordered" evidence="1">
    <location>
        <begin position="19"/>
        <end position="57"/>
    </location>
</feature>
<accession>A0A812T6D7</accession>
<dbReference type="AlphaFoldDB" id="A0A812T6D7"/>
<dbReference type="OrthoDB" id="446600at2759"/>
<comment type="caution">
    <text evidence="2">The sequence shown here is derived from an EMBL/GenBank/DDBJ whole genome shotgun (WGS) entry which is preliminary data.</text>
</comment>
<sequence length="285" mass="30220">MSEDGSGFSVSPSVKLMLLQGQIQSSQSTQSSQSSQNSQSSVSPAPPASTASTAAPGVPASASELAAVLSSLRSDGEDCRALLRRAAASRQLGEGVEEELRLAEDALDLFRAEGGPPWPSRATSSTSPNWEAAALCAVAEAHLGIQDAPKALEAAEEARALCRAQRSRTGEAEALVVQFKAQLLTISEDQRIVRELLALWRELGATWGEVAETLSMAERCRASGVQLEDALADAAEKRELEHRWGLAQDLCAALCVHPAFRAKAKLLRLLEAPGMLPHSFAPAER</sequence>
<name>A0A812T6D7_9DINO</name>
<reference evidence="2" key="1">
    <citation type="submission" date="2021-02" db="EMBL/GenBank/DDBJ databases">
        <authorList>
            <person name="Dougan E. K."/>
            <person name="Rhodes N."/>
            <person name="Thang M."/>
            <person name="Chan C."/>
        </authorList>
    </citation>
    <scope>NUCLEOTIDE SEQUENCE</scope>
</reference>
<evidence type="ECO:0000313" key="2">
    <source>
        <dbReference type="EMBL" id="CAE7518655.1"/>
    </source>
</evidence>
<dbReference type="EMBL" id="CAJNDS010002541">
    <property type="protein sequence ID" value="CAE7518655.1"/>
    <property type="molecule type" value="Genomic_DNA"/>
</dbReference>
<gene>
    <name evidence="2" type="ORF">SNAT2548_LOCUS29029</name>
</gene>